<feature type="compositionally biased region" description="Low complexity" evidence="3">
    <location>
        <begin position="1"/>
        <end position="13"/>
    </location>
</feature>
<dbReference type="GO" id="GO:0016899">
    <property type="term" value="F:oxidoreductase activity, acting on the CH-OH group of donors, oxygen as acceptor"/>
    <property type="evidence" value="ECO:0007669"/>
    <property type="project" value="InterPro"/>
</dbReference>
<dbReference type="AlphaFoldDB" id="A0A5F1YDC0"/>
<dbReference type="InterPro" id="IPR016164">
    <property type="entry name" value="FAD-linked_Oxase-like_C"/>
</dbReference>
<organism evidence="6 7">
    <name type="scientific">Leptospira gomenensis</name>
    <dbReference type="NCBI Taxonomy" id="2484974"/>
    <lineage>
        <taxon>Bacteria</taxon>
        <taxon>Pseudomonadati</taxon>
        <taxon>Spirochaetota</taxon>
        <taxon>Spirochaetia</taxon>
        <taxon>Leptospirales</taxon>
        <taxon>Leptospiraceae</taxon>
        <taxon>Leptospira</taxon>
    </lineage>
</organism>
<keyword evidence="7" id="KW-1185">Reference proteome</keyword>
<dbReference type="Gene3D" id="3.30.43.10">
    <property type="entry name" value="Uridine Diphospho-n-acetylenolpyruvylglucosamine Reductase, domain 2"/>
    <property type="match status" value="1"/>
</dbReference>
<dbReference type="InterPro" id="IPR036318">
    <property type="entry name" value="FAD-bd_PCMH-like_sf"/>
</dbReference>
<keyword evidence="1" id="KW-0285">Flavoprotein</keyword>
<feature type="domain" description="FAD-binding PCMH-type" evidence="5">
    <location>
        <begin position="62"/>
        <end position="235"/>
    </location>
</feature>
<protein>
    <submittedName>
        <fullName evidence="6">FAD-binding oxidoreductase</fullName>
    </submittedName>
</protein>
<evidence type="ECO:0000259" key="5">
    <source>
        <dbReference type="PROSITE" id="PS51387"/>
    </source>
</evidence>
<dbReference type="GO" id="GO:0071949">
    <property type="term" value="F:FAD binding"/>
    <property type="evidence" value="ECO:0007669"/>
    <property type="project" value="InterPro"/>
</dbReference>
<dbReference type="SUPFAM" id="SSF55103">
    <property type="entry name" value="FAD-linked oxidases, C-terminal domain"/>
    <property type="match status" value="1"/>
</dbReference>
<evidence type="ECO:0000256" key="2">
    <source>
        <dbReference type="ARBA" id="ARBA00022827"/>
    </source>
</evidence>
<dbReference type="Pfam" id="PF01565">
    <property type="entry name" value="FAD_binding_4"/>
    <property type="match status" value="1"/>
</dbReference>
<dbReference type="Gene3D" id="3.30.465.10">
    <property type="match status" value="1"/>
</dbReference>
<dbReference type="InterPro" id="IPR016167">
    <property type="entry name" value="FAD-bd_PCMH_sub1"/>
</dbReference>
<accession>A0A5F1YDC0</accession>
<dbReference type="InterPro" id="IPR006094">
    <property type="entry name" value="Oxid_FAD_bind_N"/>
</dbReference>
<dbReference type="EMBL" id="RQFA01000028">
    <property type="protein sequence ID" value="TGK35503.1"/>
    <property type="molecule type" value="Genomic_DNA"/>
</dbReference>
<dbReference type="PANTHER" id="PTHR43762">
    <property type="entry name" value="L-GULONOLACTONE OXIDASE"/>
    <property type="match status" value="1"/>
</dbReference>
<dbReference type="Proteomes" id="UP000298277">
    <property type="component" value="Unassembled WGS sequence"/>
</dbReference>
<evidence type="ECO:0000256" key="1">
    <source>
        <dbReference type="ARBA" id="ARBA00022630"/>
    </source>
</evidence>
<evidence type="ECO:0000256" key="3">
    <source>
        <dbReference type="SAM" id="MobiDB-lite"/>
    </source>
</evidence>
<comment type="caution">
    <text evidence="6">The sequence shown here is derived from an EMBL/GenBank/DDBJ whole genome shotgun (WGS) entry which is preliminary data.</text>
</comment>
<evidence type="ECO:0000256" key="4">
    <source>
        <dbReference type="SAM" id="Phobius"/>
    </source>
</evidence>
<keyword evidence="4" id="KW-0472">Membrane</keyword>
<dbReference type="PROSITE" id="PS51387">
    <property type="entry name" value="FAD_PCMH"/>
    <property type="match status" value="1"/>
</dbReference>
<gene>
    <name evidence="6" type="ORF">EHQ17_06105</name>
</gene>
<dbReference type="PANTHER" id="PTHR43762:SF1">
    <property type="entry name" value="D-ARABINONO-1,4-LACTONE OXIDASE"/>
    <property type="match status" value="1"/>
</dbReference>
<evidence type="ECO:0000313" key="6">
    <source>
        <dbReference type="EMBL" id="TGK35503.1"/>
    </source>
</evidence>
<keyword evidence="4" id="KW-0812">Transmembrane</keyword>
<feature type="region of interest" description="Disordered" evidence="3">
    <location>
        <begin position="1"/>
        <end position="50"/>
    </location>
</feature>
<proteinExistence type="predicted"/>
<dbReference type="RefSeq" id="WP_135736157.1">
    <property type="nucleotide sequence ID" value="NZ_RQEZ01000037.1"/>
</dbReference>
<feature type="transmembrane region" description="Helical" evidence="4">
    <location>
        <begin position="211"/>
        <end position="232"/>
    </location>
</feature>
<name>A0A5F1YDC0_9LEPT</name>
<keyword evidence="4" id="KW-1133">Transmembrane helix</keyword>
<keyword evidence="2" id="KW-0274">FAD</keyword>
<dbReference type="SUPFAM" id="SSF56176">
    <property type="entry name" value="FAD-binding/transporter-associated domain-like"/>
    <property type="match status" value="1"/>
</dbReference>
<dbReference type="InterPro" id="IPR016169">
    <property type="entry name" value="FAD-bd_PCMH_sub2"/>
</dbReference>
<reference evidence="6" key="1">
    <citation type="journal article" date="2019" name="PLoS Negl. Trop. Dis.">
        <title>Revisiting the worldwide diversity of Leptospira species in the environment.</title>
        <authorList>
            <person name="Vincent A.T."/>
            <person name="Schiettekatte O."/>
            <person name="Bourhy P."/>
            <person name="Veyrier F.J."/>
            <person name="Picardeau M."/>
        </authorList>
    </citation>
    <scope>NUCLEOTIDE SEQUENCE [LARGE SCALE GENOMIC DNA]</scope>
    <source>
        <strain evidence="6">201800299</strain>
    </source>
</reference>
<dbReference type="InterPro" id="IPR016166">
    <property type="entry name" value="FAD-bd_PCMH"/>
</dbReference>
<evidence type="ECO:0000313" key="7">
    <source>
        <dbReference type="Proteomes" id="UP000298277"/>
    </source>
</evidence>
<sequence length="517" mass="58445">MANKTKTASTAKKAVSKKKAGTTSSSASRKKTTARSRASSQPNSASAELRLPAPSKVEAWGMNHFSLSPVLFPETQEEFQEIFSYANRHKLKLTFRGGGCSYGDAATNTQGAVVDISKFNRILEFDSQKGILKAESGVTIKQLWEFGVQKGFWPPVVSGTMYPTLGGALSMNIHGKNNFAVGPIGDHILEFTFLTAEGKILTCNRKKNQDLFYGAISGFGMLGAFLTVTIQLKQIYAGKMRVWPVVSKNLQEMYDYFEREYKNSDYLVGWVDAFASGSSLGRGQIHKANHLKKGEDPDFPSNTTLEKQNLPSTFLGVIPKAWMWIFMLPFSNKLGMRLVNFAKYISGFLTDNKPYLQGHAEYAFLLDYVPNWKFMYKPGAMIQYQSFLPKENAVEGFSEILRICQKRGIVTWLAVFKKHRPDPFLLTHSLDGYSMAMDFPMTSRNKKKLWELAGELDEIVLKYGGKFYFAKDSTLRPEIAERAFPKKNWDTFHSLKKKYDPKGILETDLYRRIMGIW</sequence>
<dbReference type="InterPro" id="IPR010031">
    <property type="entry name" value="FAD_lactone_oxidase-like"/>
</dbReference>